<proteinExistence type="predicted"/>
<sequence length="60" mass="6686">MLAGCAKEPQIKQVFIPVKCNLKMPLRPAESSDFEAHKALMAYFLKCEQIAKDCTQGANE</sequence>
<protein>
    <recommendedName>
        <fullName evidence="2">Lipoprotein</fullName>
    </recommendedName>
</protein>
<dbReference type="EMBL" id="BK014658">
    <property type="protein sequence ID" value="DAD66338.1"/>
    <property type="molecule type" value="Genomic_DNA"/>
</dbReference>
<reference evidence="1" key="1">
    <citation type="journal article" date="2021" name="Proc. Natl. Acad. Sci. U.S.A.">
        <title>A Catalog of Tens of Thousands of Viruses from Human Metagenomes Reveals Hidden Associations with Chronic Diseases.</title>
        <authorList>
            <person name="Tisza M.J."/>
            <person name="Buck C.B."/>
        </authorList>
    </citation>
    <scope>NUCLEOTIDE SEQUENCE</scope>
    <source>
        <strain evidence="1">CtuYn2</strain>
    </source>
</reference>
<accession>A0A8S5L987</accession>
<organism evidence="1">
    <name type="scientific">Myoviridae sp. ctuYn2</name>
    <dbReference type="NCBI Taxonomy" id="2823533"/>
    <lineage>
        <taxon>Viruses</taxon>
        <taxon>Duplodnaviria</taxon>
        <taxon>Heunggongvirae</taxon>
        <taxon>Uroviricota</taxon>
        <taxon>Caudoviricetes</taxon>
    </lineage>
</organism>
<evidence type="ECO:0000313" key="1">
    <source>
        <dbReference type="EMBL" id="DAD66338.1"/>
    </source>
</evidence>
<name>A0A8S5L987_9CAUD</name>
<evidence type="ECO:0008006" key="2">
    <source>
        <dbReference type="Google" id="ProtNLM"/>
    </source>
</evidence>